<name>A0A9D4QUG9_DREPO</name>
<evidence type="ECO:0000313" key="1">
    <source>
        <dbReference type="EMBL" id="KAH3843478.1"/>
    </source>
</evidence>
<dbReference type="EMBL" id="JAIWYP010000004">
    <property type="protein sequence ID" value="KAH3843478.1"/>
    <property type="molecule type" value="Genomic_DNA"/>
</dbReference>
<reference evidence="1" key="2">
    <citation type="submission" date="2020-11" db="EMBL/GenBank/DDBJ databases">
        <authorList>
            <person name="McCartney M.A."/>
            <person name="Auch B."/>
            <person name="Kono T."/>
            <person name="Mallez S."/>
            <person name="Becker A."/>
            <person name="Gohl D.M."/>
            <person name="Silverstein K.A.T."/>
            <person name="Koren S."/>
            <person name="Bechman K.B."/>
            <person name="Herman A."/>
            <person name="Abrahante J.E."/>
            <person name="Garbe J."/>
        </authorList>
    </citation>
    <scope>NUCLEOTIDE SEQUENCE</scope>
    <source>
        <strain evidence="1">Duluth1</strain>
        <tissue evidence="1">Whole animal</tissue>
    </source>
</reference>
<evidence type="ECO:0000313" key="2">
    <source>
        <dbReference type="Proteomes" id="UP000828390"/>
    </source>
</evidence>
<sequence>MQRITSVGCHSDLKWRHGLRQESLWEPAHEAMATPGMLRNILTSYRLLVCVSPGTFRETGL</sequence>
<dbReference type="AlphaFoldDB" id="A0A9D4QUG9"/>
<reference evidence="1" key="1">
    <citation type="journal article" date="2019" name="bioRxiv">
        <title>The Genome of the Zebra Mussel, Dreissena polymorpha: A Resource for Invasive Species Research.</title>
        <authorList>
            <person name="McCartney M.A."/>
            <person name="Auch B."/>
            <person name="Kono T."/>
            <person name="Mallez S."/>
            <person name="Zhang Y."/>
            <person name="Obille A."/>
            <person name="Becker A."/>
            <person name="Abrahante J.E."/>
            <person name="Garbe J."/>
            <person name="Badalamenti J.P."/>
            <person name="Herman A."/>
            <person name="Mangelson H."/>
            <person name="Liachko I."/>
            <person name="Sullivan S."/>
            <person name="Sone E.D."/>
            <person name="Koren S."/>
            <person name="Silverstein K.A.T."/>
            <person name="Beckman K.B."/>
            <person name="Gohl D.M."/>
        </authorList>
    </citation>
    <scope>NUCLEOTIDE SEQUENCE</scope>
    <source>
        <strain evidence="1">Duluth1</strain>
        <tissue evidence="1">Whole animal</tissue>
    </source>
</reference>
<gene>
    <name evidence="1" type="ORF">DPMN_116996</name>
</gene>
<dbReference type="Proteomes" id="UP000828390">
    <property type="component" value="Unassembled WGS sequence"/>
</dbReference>
<comment type="caution">
    <text evidence="1">The sequence shown here is derived from an EMBL/GenBank/DDBJ whole genome shotgun (WGS) entry which is preliminary data.</text>
</comment>
<protein>
    <submittedName>
        <fullName evidence="1">Uncharacterized protein</fullName>
    </submittedName>
</protein>
<keyword evidence="2" id="KW-1185">Reference proteome</keyword>
<accession>A0A9D4QUG9</accession>
<organism evidence="1 2">
    <name type="scientific">Dreissena polymorpha</name>
    <name type="common">Zebra mussel</name>
    <name type="synonym">Mytilus polymorpha</name>
    <dbReference type="NCBI Taxonomy" id="45954"/>
    <lineage>
        <taxon>Eukaryota</taxon>
        <taxon>Metazoa</taxon>
        <taxon>Spiralia</taxon>
        <taxon>Lophotrochozoa</taxon>
        <taxon>Mollusca</taxon>
        <taxon>Bivalvia</taxon>
        <taxon>Autobranchia</taxon>
        <taxon>Heteroconchia</taxon>
        <taxon>Euheterodonta</taxon>
        <taxon>Imparidentia</taxon>
        <taxon>Neoheterodontei</taxon>
        <taxon>Myida</taxon>
        <taxon>Dreissenoidea</taxon>
        <taxon>Dreissenidae</taxon>
        <taxon>Dreissena</taxon>
    </lineage>
</organism>
<proteinExistence type="predicted"/>